<dbReference type="InParanoid" id="Q8TWW8"/>
<feature type="transmembrane region" description="Helical" evidence="1">
    <location>
        <begin position="177"/>
        <end position="200"/>
    </location>
</feature>
<keyword evidence="1" id="KW-1133">Transmembrane helix</keyword>
<sequence length="505" mass="54506">MGAYLSSHLDHLRGHSLEMAVLAILTVTALVIIPEDVPTIPYVSLISISSIKAAHDSLRSGELPQWNPYLGGGFPLAPTPYYLLHALGRTGLIIAILLLSVLVLLLASNVNNMLRVVITLPAVLLSLIIPSPLPLILASYALGFIGNNPLLRTVGSIGIPDVALSIELGIRNPSLPVLLASSACLVDCLVATFGAVPLLTSRPGPIPLLLILLITVVAILPALMALAMLGRIYPDYRWKFSGITAIILFGVQTYLHELPTALATPIILFSLLVLKNFNTHLDRRISVRLNRVSKPLRFLTALMLVLFFIVICSVLATPRFAVVGYKVVGSRTGMEYIISSDPWFSECVKRVLSGHPIWNTPLPTDPHMGPASLLGYELGDPRAVPPLYPTKQLEVQPRVVAPLISSPSSWAETSLHALQLAEAVASRGASVGEPRLNTPTEIRGYGLVGQVYDLWWKGGTHRGLLLQVNGRAVYERPSAWPSVVLTLMSIAVAAIETAKRKSDTV</sequence>
<dbReference type="EMBL" id="AE009439">
    <property type="protein sequence ID" value="AAM02126.1"/>
    <property type="molecule type" value="Genomic_DNA"/>
</dbReference>
<evidence type="ECO:0000313" key="2">
    <source>
        <dbReference type="EMBL" id="AAM02126.1"/>
    </source>
</evidence>
<dbReference type="KEGG" id="mka:MK0913"/>
<dbReference type="PaxDb" id="190192-MK0913"/>
<proteinExistence type="predicted"/>
<feature type="transmembrane region" description="Helical" evidence="1">
    <location>
        <begin position="82"/>
        <end position="106"/>
    </location>
</feature>
<feature type="transmembrane region" description="Helical" evidence="1">
    <location>
        <begin position="12"/>
        <end position="33"/>
    </location>
</feature>
<evidence type="ECO:0000256" key="1">
    <source>
        <dbReference type="SAM" id="Phobius"/>
    </source>
</evidence>
<keyword evidence="1" id="KW-0812">Transmembrane</keyword>
<feature type="transmembrane region" description="Helical" evidence="1">
    <location>
        <begin position="118"/>
        <end position="144"/>
    </location>
</feature>
<organism evidence="2 3">
    <name type="scientific">Methanopyrus kandleri (strain AV19 / DSM 6324 / JCM 9639 / NBRC 100938)</name>
    <dbReference type="NCBI Taxonomy" id="190192"/>
    <lineage>
        <taxon>Archaea</taxon>
        <taxon>Methanobacteriati</taxon>
        <taxon>Methanobacteriota</taxon>
        <taxon>Methanomada group</taxon>
        <taxon>Methanopyri</taxon>
        <taxon>Methanopyrales</taxon>
        <taxon>Methanopyraceae</taxon>
        <taxon>Methanopyrus</taxon>
    </lineage>
</organism>
<evidence type="ECO:0000313" key="3">
    <source>
        <dbReference type="Proteomes" id="UP000001826"/>
    </source>
</evidence>
<dbReference type="EnsemblBacteria" id="AAM02126">
    <property type="protein sequence ID" value="AAM02126"/>
    <property type="gene ID" value="MK0913"/>
</dbReference>
<feature type="transmembrane region" description="Helical" evidence="1">
    <location>
        <begin position="298"/>
        <end position="316"/>
    </location>
</feature>
<protein>
    <submittedName>
        <fullName evidence="2">Predicted membrane protein</fullName>
    </submittedName>
</protein>
<accession>Q8TWW8</accession>
<gene>
    <name evidence="2" type="ordered locus">MK0913</name>
</gene>
<feature type="transmembrane region" description="Helical" evidence="1">
    <location>
        <begin position="206"/>
        <end position="229"/>
    </location>
</feature>
<keyword evidence="1" id="KW-0472">Membrane</keyword>
<reference evidence="2 3" key="1">
    <citation type="journal article" date="2002" name="Proc. Natl. Acad. Sci. U.S.A.">
        <title>The complete genome of hyperthermophile Methanopyrus kandleri AV19 and monophyly of archaeal methanogens.</title>
        <authorList>
            <person name="Slesarev A.I."/>
            <person name="Mezhevaya K.V."/>
            <person name="Makarova K.S."/>
            <person name="Polushin N.N."/>
            <person name="Shcherbinina O.V."/>
            <person name="Shakhova V.V."/>
            <person name="Belova G.I."/>
            <person name="Aravind L."/>
            <person name="Natale D.A."/>
            <person name="Rogozin I.B."/>
            <person name="Tatusov R.L."/>
            <person name="Wolf Y.I."/>
            <person name="Stetter K.O."/>
            <person name="Malykh A.G."/>
            <person name="Koonin E.V."/>
            <person name="Kozyavkin S.A."/>
        </authorList>
    </citation>
    <scope>NUCLEOTIDE SEQUENCE [LARGE SCALE GENOMIC DNA]</scope>
    <source>
        <strain evidence="3">AV19 / DSM 6324 / JCM 9639 / NBRC 100938</strain>
    </source>
</reference>
<feature type="transmembrane region" description="Helical" evidence="1">
    <location>
        <begin position="261"/>
        <end position="277"/>
    </location>
</feature>
<dbReference type="AlphaFoldDB" id="Q8TWW8"/>
<keyword evidence="3" id="KW-1185">Reference proteome</keyword>
<dbReference type="HOGENOM" id="CLU_539289_0_0_2"/>
<dbReference type="Proteomes" id="UP000001826">
    <property type="component" value="Chromosome"/>
</dbReference>
<name>Q8TWW8_METKA</name>